<gene>
    <name evidence="1" type="ORF">GLOTRDRAFT_95359</name>
</gene>
<evidence type="ECO:0000313" key="1">
    <source>
        <dbReference type="EMBL" id="EPQ52441.1"/>
    </source>
</evidence>
<dbReference type="Proteomes" id="UP000030669">
    <property type="component" value="Unassembled WGS sequence"/>
</dbReference>
<evidence type="ECO:0008006" key="3">
    <source>
        <dbReference type="Google" id="ProtNLM"/>
    </source>
</evidence>
<evidence type="ECO:0000313" key="2">
    <source>
        <dbReference type="Proteomes" id="UP000030669"/>
    </source>
</evidence>
<accession>S7PXV0</accession>
<dbReference type="RefSeq" id="XP_007868756.1">
    <property type="nucleotide sequence ID" value="XM_007870565.1"/>
</dbReference>
<dbReference type="GeneID" id="19309713"/>
<dbReference type="KEGG" id="gtr:GLOTRDRAFT_95359"/>
<dbReference type="HOGENOM" id="CLU_612575_0_0_1"/>
<dbReference type="EMBL" id="KB469307">
    <property type="protein sequence ID" value="EPQ52441.1"/>
    <property type="molecule type" value="Genomic_DNA"/>
</dbReference>
<organism evidence="1 2">
    <name type="scientific">Gloeophyllum trabeum (strain ATCC 11539 / FP-39264 / Madison 617)</name>
    <name type="common">Brown rot fungus</name>
    <dbReference type="NCBI Taxonomy" id="670483"/>
    <lineage>
        <taxon>Eukaryota</taxon>
        <taxon>Fungi</taxon>
        <taxon>Dikarya</taxon>
        <taxon>Basidiomycota</taxon>
        <taxon>Agaricomycotina</taxon>
        <taxon>Agaricomycetes</taxon>
        <taxon>Gloeophyllales</taxon>
        <taxon>Gloeophyllaceae</taxon>
        <taxon>Gloeophyllum</taxon>
    </lineage>
</organism>
<protein>
    <recommendedName>
        <fullName evidence="3">F-box domain-containing protein</fullName>
    </recommendedName>
</protein>
<keyword evidence="2" id="KW-1185">Reference proteome</keyword>
<reference evidence="1 2" key="1">
    <citation type="journal article" date="2012" name="Science">
        <title>The Paleozoic origin of enzymatic lignin decomposition reconstructed from 31 fungal genomes.</title>
        <authorList>
            <person name="Floudas D."/>
            <person name="Binder M."/>
            <person name="Riley R."/>
            <person name="Barry K."/>
            <person name="Blanchette R.A."/>
            <person name="Henrissat B."/>
            <person name="Martinez A.T."/>
            <person name="Otillar R."/>
            <person name="Spatafora J.W."/>
            <person name="Yadav J.S."/>
            <person name="Aerts A."/>
            <person name="Benoit I."/>
            <person name="Boyd A."/>
            <person name="Carlson A."/>
            <person name="Copeland A."/>
            <person name="Coutinho P.M."/>
            <person name="de Vries R.P."/>
            <person name="Ferreira P."/>
            <person name="Findley K."/>
            <person name="Foster B."/>
            <person name="Gaskell J."/>
            <person name="Glotzer D."/>
            <person name="Gorecki P."/>
            <person name="Heitman J."/>
            <person name="Hesse C."/>
            <person name="Hori C."/>
            <person name="Igarashi K."/>
            <person name="Jurgens J.A."/>
            <person name="Kallen N."/>
            <person name="Kersten P."/>
            <person name="Kohler A."/>
            <person name="Kuees U."/>
            <person name="Kumar T.K.A."/>
            <person name="Kuo A."/>
            <person name="LaButti K."/>
            <person name="Larrondo L.F."/>
            <person name="Lindquist E."/>
            <person name="Ling A."/>
            <person name="Lombard V."/>
            <person name="Lucas S."/>
            <person name="Lundell T."/>
            <person name="Martin R."/>
            <person name="McLaughlin D.J."/>
            <person name="Morgenstern I."/>
            <person name="Morin E."/>
            <person name="Murat C."/>
            <person name="Nagy L.G."/>
            <person name="Nolan M."/>
            <person name="Ohm R.A."/>
            <person name="Patyshakuliyeva A."/>
            <person name="Rokas A."/>
            <person name="Ruiz-Duenas F.J."/>
            <person name="Sabat G."/>
            <person name="Salamov A."/>
            <person name="Samejima M."/>
            <person name="Schmutz J."/>
            <person name="Slot J.C."/>
            <person name="St John F."/>
            <person name="Stenlid J."/>
            <person name="Sun H."/>
            <person name="Sun S."/>
            <person name="Syed K."/>
            <person name="Tsang A."/>
            <person name="Wiebenga A."/>
            <person name="Young D."/>
            <person name="Pisabarro A."/>
            <person name="Eastwood D.C."/>
            <person name="Martin F."/>
            <person name="Cullen D."/>
            <person name="Grigoriev I.V."/>
            <person name="Hibbett D.S."/>
        </authorList>
    </citation>
    <scope>NUCLEOTIDE SEQUENCE [LARGE SCALE GENOMIC DNA]</scope>
    <source>
        <strain evidence="1 2">ATCC 11539</strain>
    </source>
</reference>
<sequence>MPMLSQLQDSYRSSSTVSLPAEIMVMILVHAIAEEKAAAKAEGRSPHSWMKYLHICGTWRDLLHTVSTIWDDIEATNSEVAEYMLTRGRARNPAVTADFHEHCDVDVGGTGDKVLRVLKKESSHIRSLKLVMPGEMWQCLGQCAVPWTFERLDFLRIEAPMMEGSPTHLPFLAPDLKHLRSEGFVPAAVQQALSPSLRTLAIHCFDFTQMADIMAVLQAVPRVEKLAMMFCLEEDMDDGGIAQMARLPSLTNLDFFIFSTKHIELLASLHYPDSTFQAFHLVPYDWSTSELIEGLSRTANEVIGKHDLCHCTFRTLKPKGLLISFSRLPQVAIAQWPQFSMTLLHYQVEEEAGIMDKLAEYFGPSFAAIENLSFEELAVRSTASLDSWKVLFRAMPRVIKWEVLKEAEANSRATEVLNQMLFDEVRSMVSNRLAGYDSEKDPEEFDE</sequence>
<proteinExistence type="predicted"/>
<dbReference type="AlphaFoldDB" id="S7PXV0"/>
<name>S7PXV0_GLOTA</name>